<dbReference type="RefSeq" id="WP_367626411.1">
    <property type="nucleotide sequence ID" value="NZ_JBFNQD010000018.1"/>
</dbReference>
<gene>
    <name evidence="1" type="ORF">ABXS05_29950</name>
</gene>
<dbReference type="Proteomes" id="UP001555786">
    <property type="component" value="Unassembled WGS sequence"/>
</dbReference>
<keyword evidence="1" id="KW-0238">DNA-binding</keyword>
<dbReference type="SUPFAM" id="SSF142906">
    <property type="entry name" value="YjbR-like"/>
    <property type="match status" value="1"/>
</dbReference>
<comment type="caution">
    <text evidence="1">The sequence shown here is derived from an EMBL/GenBank/DDBJ whole genome shotgun (WGS) entry which is preliminary data.</text>
</comment>
<dbReference type="GO" id="GO:0003677">
    <property type="term" value="F:DNA binding"/>
    <property type="evidence" value="ECO:0007669"/>
    <property type="project" value="UniProtKB-KW"/>
</dbReference>
<proteinExistence type="predicted"/>
<sequence>MADADDFRRIALSLGGTSEAPHFERTAFRAVRIYATLAPDGLGANLLFTPEEREFKCLLAPDVFRPVANAWGRQGWTTLTLSAASEAELQEALAMAWRHGAAKKKKG</sequence>
<evidence type="ECO:0000313" key="2">
    <source>
        <dbReference type="Proteomes" id="UP001555786"/>
    </source>
</evidence>
<reference evidence="1 2" key="1">
    <citation type="submission" date="2024-07" db="EMBL/GenBank/DDBJ databases">
        <title>Description of Labrys sedimenti sp. nov., isolated from a diclofenac-degrading enrichment culture.</title>
        <authorList>
            <person name="Tancsics A."/>
            <person name="Csepanyi A."/>
        </authorList>
    </citation>
    <scope>NUCLEOTIDE SEQUENCE [LARGE SCALE GENOMIC DNA]</scope>
    <source>
        <strain evidence="1 2">LMG 23578</strain>
    </source>
</reference>
<evidence type="ECO:0000313" key="1">
    <source>
        <dbReference type="EMBL" id="MEW9309808.1"/>
    </source>
</evidence>
<keyword evidence="2" id="KW-1185">Reference proteome</keyword>
<dbReference type="EMBL" id="JBFNQD010000018">
    <property type="protein sequence ID" value="MEW9309808.1"/>
    <property type="molecule type" value="Genomic_DNA"/>
</dbReference>
<dbReference type="InterPro" id="IPR038056">
    <property type="entry name" value="YjbR-like_sf"/>
</dbReference>
<protein>
    <submittedName>
        <fullName evidence="1">MmcQ/YjbR family DNA-binding protein</fullName>
    </submittedName>
</protein>
<accession>A0ABV3PWM6</accession>
<dbReference type="Pfam" id="PF04237">
    <property type="entry name" value="YjbR"/>
    <property type="match status" value="1"/>
</dbReference>
<dbReference type="InterPro" id="IPR058532">
    <property type="entry name" value="YjbR/MT2646/Rv2570-like"/>
</dbReference>
<name>A0ABV3PWM6_9HYPH</name>
<organism evidence="1 2">
    <name type="scientific">Labrys neptuniae</name>
    <dbReference type="NCBI Taxonomy" id="376174"/>
    <lineage>
        <taxon>Bacteria</taxon>
        <taxon>Pseudomonadati</taxon>
        <taxon>Pseudomonadota</taxon>
        <taxon>Alphaproteobacteria</taxon>
        <taxon>Hyphomicrobiales</taxon>
        <taxon>Xanthobacteraceae</taxon>
        <taxon>Labrys</taxon>
    </lineage>
</organism>